<dbReference type="InterPro" id="IPR048110">
    <property type="entry name" value="SA1362/YqhP-like"/>
</dbReference>
<evidence type="ECO:0000256" key="1">
    <source>
        <dbReference type="SAM" id="MobiDB-lite"/>
    </source>
</evidence>
<accession>A0A024P7J1</accession>
<feature type="region of interest" description="Disordered" evidence="1">
    <location>
        <begin position="61"/>
        <end position="135"/>
    </location>
</feature>
<name>A0A024P7J1_9BACI</name>
<feature type="transmembrane region" description="Helical" evidence="2">
    <location>
        <begin position="7"/>
        <end position="25"/>
    </location>
</feature>
<sequence>MRNWMTPVIYTLIGLAVFFVGIQLFTNTTGFLTSIVMMIGIAALLYGAIYFFFLRRRGFGGGAGGTRNEMKKYKQAVKQSKQKYKQPTPAVKKNPLPKTQTKASSLGRKNRKRANGPQLRVIEGNKSKGKNRATF</sequence>
<evidence type="ECO:0000256" key="2">
    <source>
        <dbReference type="SAM" id="Phobius"/>
    </source>
</evidence>
<feature type="transmembrane region" description="Helical" evidence="2">
    <location>
        <begin position="31"/>
        <end position="53"/>
    </location>
</feature>
<dbReference type="Proteomes" id="UP000028868">
    <property type="component" value="Unassembled WGS sequence"/>
</dbReference>
<evidence type="ECO:0000313" key="4">
    <source>
        <dbReference type="Proteomes" id="UP000028868"/>
    </source>
</evidence>
<keyword evidence="2" id="KW-0812">Transmembrane</keyword>
<dbReference type="RefSeq" id="WP_035509061.1">
    <property type="nucleotide sequence ID" value="NZ_CCDH010000001.1"/>
</dbReference>
<reference evidence="4" key="1">
    <citation type="submission" date="2014-03" db="EMBL/GenBank/DDBJ databases">
        <authorList>
            <person name="Urmite Genomes U."/>
        </authorList>
    </citation>
    <scope>NUCLEOTIDE SEQUENCE [LARGE SCALE GENOMIC DNA]</scope>
    <source>
        <strain evidence="4">HD-03</strain>
    </source>
</reference>
<dbReference type="AlphaFoldDB" id="A0A024P7J1"/>
<gene>
    <name evidence="3" type="ORF">BN983_02590</name>
</gene>
<organism evidence="3 4">
    <name type="scientific">Halobacillus karajensis</name>
    <dbReference type="NCBI Taxonomy" id="195088"/>
    <lineage>
        <taxon>Bacteria</taxon>
        <taxon>Bacillati</taxon>
        <taxon>Bacillota</taxon>
        <taxon>Bacilli</taxon>
        <taxon>Bacillales</taxon>
        <taxon>Bacillaceae</taxon>
        <taxon>Halobacillus</taxon>
    </lineage>
</organism>
<comment type="caution">
    <text evidence="3">The sequence shown here is derived from an EMBL/GenBank/DDBJ whole genome shotgun (WGS) entry which is preliminary data.</text>
</comment>
<keyword evidence="4" id="KW-1185">Reference proteome</keyword>
<keyword evidence="2" id="KW-1133">Transmembrane helix</keyword>
<proteinExistence type="predicted"/>
<dbReference type="EMBL" id="CCDI010000003">
    <property type="protein sequence ID" value="CDQ24317.1"/>
    <property type="molecule type" value="Genomic_DNA"/>
</dbReference>
<protein>
    <submittedName>
        <fullName evidence="3">Uncharacterized protein</fullName>
    </submittedName>
</protein>
<reference evidence="3 4" key="2">
    <citation type="submission" date="2014-05" db="EMBL/GenBank/DDBJ databases">
        <title>Draft genome sequence of Halobacillus karajensis HK-03.</title>
        <authorList>
            <person name="Khelaifia S."/>
            <person name="Croce O."/>
            <person name="Lagier J.C."/>
            <person name="Raoult D."/>
        </authorList>
    </citation>
    <scope>NUCLEOTIDE SEQUENCE [LARGE SCALE GENOMIC DNA]</scope>
    <source>
        <strain evidence="3 4">HD-03</strain>
    </source>
</reference>
<evidence type="ECO:0000313" key="3">
    <source>
        <dbReference type="EMBL" id="CDQ24317.1"/>
    </source>
</evidence>
<keyword evidence="2" id="KW-0472">Membrane</keyword>
<dbReference type="OrthoDB" id="2974227at2"/>
<dbReference type="NCBIfam" id="NF041554">
    <property type="entry name" value="SA1362_fam"/>
    <property type="match status" value="1"/>
</dbReference>